<organism evidence="4 5">
    <name type="scientific">Glaciihabitans arcticus</name>
    <dbReference type="NCBI Taxonomy" id="2668039"/>
    <lineage>
        <taxon>Bacteria</taxon>
        <taxon>Bacillati</taxon>
        <taxon>Actinomycetota</taxon>
        <taxon>Actinomycetes</taxon>
        <taxon>Micrococcales</taxon>
        <taxon>Microbacteriaceae</taxon>
        <taxon>Glaciihabitans</taxon>
    </lineage>
</organism>
<dbReference type="InterPro" id="IPR038765">
    <property type="entry name" value="Papain-like_cys_pep_sf"/>
</dbReference>
<dbReference type="EMBL" id="SISG01000001">
    <property type="protein sequence ID" value="TBN58438.1"/>
    <property type="molecule type" value="Genomic_DNA"/>
</dbReference>
<keyword evidence="2" id="KW-0472">Membrane</keyword>
<dbReference type="InterPro" id="IPR007921">
    <property type="entry name" value="CHAP_dom"/>
</dbReference>
<dbReference type="Proteomes" id="UP000294194">
    <property type="component" value="Unassembled WGS sequence"/>
</dbReference>
<protein>
    <submittedName>
        <fullName evidence="4">CHAP domain-containing protein</fullName>
    </submittedName>
</protein>
<dbReference type="SUPFAM" id="SSF54001">
    <property type="entry name" value="Cysteine proteinases"/>
    <property type="match status" value="1"/>
</dbReference>
<evidence type="ECO:0000313" key="5">
    <source>
        <dbReference type="Proteomes" id="UP000294194"/>
    </source>
</evidence>
<sequence>MAPANAAYPTRSSRSATPVRRVVPAKRQGPKKLLGLLTVIVIPGFLAATSIPAFAIGTPPSFGEAELLSAEGHVDPIDLQAVSVSASAEIAVERQAFTAETHAQLMSRKAATLRATARAGAFGVVGPRQAGDDYPFRGQYGLTSLRYVGSQCTDFVAWRINRDKGVTGEPWAYTWANMTPGGGSASAWARAWANNGWKTSTTPVVGAVAWFNGNHVAYVKSVSGGSVFLEEYNWNGSASYHTRTIPSSSVALFLYPPP</sequence>
<keyword evidence="2" id="KW-1133">Transmembrane helix</keyword>
<dbReference type="RefSeq" id="WP_130982611.1">
    <property type="nucleotide sequence ID" value="NZ_SISG01000001.1"/>
</dbReference>
<evidence type="ECO:0000256" key="2">
    <source>
        <dbReference type="SAM" id="Phobius"/>
    </source>
</evidence>
<proteinExistence type="predicted"/>
<dbReference type="AlphaFoldDB" id="A0A4Q9GXU0"/>
<reference evidence="5" key="1">
    <citation type="submission" date="2019-02" db="EMBL/GenBank/DDBJ databases">
        <title>Glaciihabitans arcticus sp. nov., a psychrotolerant bacterium isolated from polar soil.</title>
        <authorList>
            <person name="Dahal R.H."/>
        </authorList>
    </citation>
    <scope>NUCLEOTIDE SEQUENCE [LARGE SCALE GENOMIC DNA]</scope>
    <source>
        <strain evidence="5">RP-3-7</strain>
    </source>
</reference>
<feature type="domain" description="Peptidase C51" evidence="3">
    <location>
        <begin position="127"/>
        <end position="255"/>
    </location>
</feature>
<dbReference type="Pfam" id="PF05257">
    <property type="entry name" value="CHAP"/>
    <property type="match status" value="1"/>
</dbReference>
<gene>
    <name evidence="4" type="ORF">EYE40_14130</name>
</gene>
<evidence type="ECO:0000256" key="1">
    <source>
        <dbReference type="SAM" id="MobiDB-lite"/>
    </source>
</evidence>
<name>A0A4Q9GXU0_9MICO</name>
<keyword evidence="5" id="KW-1185">Reference proteome</keyword>
<keyword evidence="2" id="KW-0812">Transmembrane</keyword>
<dbReference type="PROSITE" id="PS50911">
    <property type="entry name" value="CHAP"/>
    <property type="match status" value="1"/>
</dbReference>
<comment type="caution">
    <text evidence="4">The sequence shown here is derived from an EMBL/GenBank/DDBJ whole genome shotgun (WGS) entry which is preliminary data.</text>
</comment>
<evidence type="ECO:0000259" key="3">
    <source>
        <dbReference type="PROSITE" id="PS50911"/>
    </source>
</evidence>
<evidence type="ECO:0000313" key="4">
    <source>
        <dbReference type="EMBL" id="TBN58438.1"/>
    </source>
</evidence>
<dbReference type="Gene3D" id="3.90.1720.10">
    <property type="entry name" value="endopeptidase domain like (from Nostoc punctiforme)"/>
    <property type="match status" value="1"/>
</dbReference>
<accession>A0A4Q9GXU0</accession>
<feature type="transmembrane region" description="Helical" evidence="2">
    <location>
        <begin position="33"/>
        <end position="55"/>
    </location>
</feature>
<feature type="region of interest" description="Disordered" evidence="1">
    <location>
        <begin position="1"/>
        <end position="23"/>
    </location>
</feature>